<proteinExistence type="predicted"/>
<sequence length="387" mass="44749">MKSKLNKQTNVMAVFSKETNITAEASFCMAFNIARAKRPYTDGVYLTKNIDVISILKPEDKKLINMVENISNSRHTMERRILMISSDIFSNLQNEIANCSALSLALDESTDIQDKPQLAIFIRYVTMNMEVKEELLDFIALKETTRGCDIKYALDVVLRKAEVPIAKIVSVTDGAPSMPGCKNGLIGILKSDTDFPDFIPIHCIIHREHLMAKYFKYEHVMSVVLKIVNYIRSGSKIHRQFKNFIESLEDDIPNDVPWYCLVRWLSVNNVLIKIFDLLEPIKTFLKEKDKNFPQLSDPQWLRDMSFCTDVVHHLATLNISLQGKNKFINNLVQDNFSFQNKLKLFQRDLRINNLNHFPYLKKIEDYLVGIATKLKYIKYSVGYKPYT</sequence>
<keyword evidence="2" id="KW-1185">Reference proteome</keyword>
<protein>
    <submittedName>
        <fullName evidence="1">Uncharacterized protein</fullName>
    </submittedName>
</protein>
<gene>
    <name evidence="1" type="ORF">CINCED_3A009667</name>
</gene>
<dbReference type="InterPro" id="IPR012337">
    <property type="entry name" value="RNaseH-like_sf"/>
</dbReference>
<name>A0A5E4MNU7_9HEMI</name>
<accession>A0A5E4MNU7</accession>
<dbReference type="PANTHER" id="PTHR45913">
    <property type="entry name" value="EPM2A-INTERACTING PROTEIN 1"/>
    <property type="match status" value="1"/>
</dbReference>
<dbReference type="PANTHER" id="PTHR45913:SF5">
    <property type="entry name" value="GENERAL TRANSCRIPTION FACTOR II-I REPEAT DOMAIN-CONTAINING PROTEIN 2A-LIKE PROTEIN"/>
    <property type="match status" value="1"/>
</dbReference>
<dbReference type="EMBL" id="CABPRJ010000957">
    <property type="protein sequence ID" value="VVC32537.1"/>
    <property type="molecule type" value="Genomic_DNA"/>
</dbReference>
<organism evidence="1 2">
    <name type="scientific">Cinara cedri</name>
    <dbReference type="NCBI Taxonomy" id="506608"/>
    <lineage>
        <taxon>Eukaryota</taxon>
        <taxon>Metazoa</taxon>
        <taxon>Ecdysozoa</taxon>
        <taxon>Arthropoda</taxon>
        <taxon>Hexapoda</taxon>
        <taxon>Insecta</taxon>
        <taxon>Pterygota</taxon>
        <taxon>Neoptera</taxon>
        <taxon>Paraneoptera</taxon>
        <taxon>Hemiptera</taxon>
        <taxon>Sternorrhyncha</taxon>
        <taxon>Aphidomorpha</taxon>
        <taxon>Aphidoidea</taxon>
        <taxon>Aphididae</taxon>
        <taxon>Lachninae</taxon>
        <taxon>Cinara</taxon>
    </lineage>
</organism>
<dbReference type="SUPFAM" id="SSF53098">
    <property type="entry name" value="Ribonuclease H-like"/>
    <property type="match status" value="1"/>
</dbReference>
<evidence type="ECO:0000313" key="1">
    <source>
        <dbReference type="EMBL" id="VVC32537.1"/>
    </source>
</evidence>
<dbReference type="AlphaFoldDB" id="A0A5E4MNU7"/>
<dbReference type="OrthoDB" id="6604388at2759"/>
<evidence type="ECO:0000313" key="2">
    <source>
        <dbReference type="Proteomes" id="UP000325440"/>
    </source>
</evidence>
<reference evidence="1 2" key="1">
    <citation type="submission" date="2019-08" db="EMBL/GenBank/DDBJ databases">
        <authorList>
            <person name="Alioto T."/>
            <person name="Alioto T."/>
            <person name="Gomez Garrido J."/>
        </authorList>
    </citation>
    <scope>NUCLEOTIDE SEQUENCE [LARGE SCALE GENOMIC DNA]</scope>
</reference>
<dbReference type="Proteomes" id="UP000325440">
    <property type="component" value="Unassembled WGS sequence"/>
</dbReference>